<feature type="transmembrane region" description="Helical" evidence="8">
    <location>
        <begin position="353"/>
        <end position="374"/>
    </location>
</feature>
<evidence type="ECO:0000256" key="4">
    <source>
        <dbReference type="ARBA" id="ARBA00022692"/>
    </source>
</evidence>
<dbReference type="Gene3D" id="1.20.81.30">
    <property type="entry name" value="Type II secretion system (T2SS), domain F"/>
    <property type="match status" value="2"/>
</dbReference>
<sequence>MSTPTDYTPLHAVPTASEPKSTRPKFVLYKGRKSRPQTIASALRTLAMNLKVGAREAESLRLVGEQFRRYEIGREMLYGAQDMQTGGVGLKKALTDIDLIPRQAAQLIGASTTPQTLVENIAEAARVVENSESVKKRLLTQLIQPGFMVALCLVVLFVAARYVVPGTLSIYRDMNVEVPATVNYLLLAADIATWVSGAAIVAFILLGLFWITIGRRSRKFTTAVDRLVMKTPAIGPILRNSVTGRAFWLLSTNLKSGIREPEALSLAGQGSGSRALARDAQLHAERMLTDAKKLNDFPKETRVLPEASGHLFAASPSTPELVEMLRELAPLHEAEAKAQLEVFSRTIDPVINLTVYLGAGILVLAILAPTYMVLPQLQHLNGF</sequence>
<evidence type="ECO:0000256" key="3">
    <source>
        <dbReference type="ARBA" id="ARBA00022475"/>
    </source>
</evidence>
<dbReference type="Pfam" id="PF00482">
    <property type="entry name" value="T2SSF"/>
    <property type="match status" value="2"/>
</dbReference>
<evidence type="ECO:0000259" key="9">
    <source>
        <dbReference type="Pfam" id="PF00482"/>
    </source>
</evidence>
<gene>
    <name evidence="10" type="ORF">GCM10025790_21620</name>
</gene>
<comment type="caution">
    <text evidence="10">The sequence shown here is derived from an EMBL/GenBank/DDBJ whole genome shotgun (WGS) entry which is preliminary data.</text>
</comment>
<keyword evidence="5 8" id="KW-1133">Transmembrane helix</keyword>
<evidence type="ECO:0000256" key="7">
    <source>
        <dbReference type="SAM" id="MobiDB-lite"/>
    </source>
</evidence>
<evidence type="ECO:0000313" key="11">
    <source>
        <dbReference type="Proteomes" id="UP001500368"/>
    </source>
</evidence>
<feature type="transmembrane region" description="Helical" evidence="8">
    <location>
        <begin position="184"/>
        <end position="211"/>
    </location>
</feature>
<feature type="domain" description="Type II secretion system protein GspF" evidence="9">
    <location>
        <begin position="250"/>
        <end position="369"/>
    </location>
</feature>
<dbReference type="EMBL" id="BAABLW010000007">
    <property type="protein sequence ID" value="GAA4924100.1"/>
    <property type="molecule type" value="Genomic_DNA"/>
</dbReference>
<accession>A0ABP9G0C9</accession>
<dbReference type="PANTHER" id="PTHR30012:SF0">
    <property type="entry name" value="TYPE II SECRETION SYSTEM PROTEIN F-RELATED"/>
    <property type="match status" value="1"/>
</dbReference>
<evidence type="ECO:0000256" key="6">
    <source>
        <dbReference type="ARBA" id="ARBA00023136"/>
    </source>
</evidence>
<evidence type="ECO:0000256" key="2">
    <source>
        <dbReference type="ARBA" id="ARBA00005745"/>
    </source>
</evidence>
<comment type="similarity">
    <text evidence="2">Belongs to the GSP F family.</text>
</comment>
<evidence type="ECO:0000256" key="1">
    <source>
        <dbReference type="ARBA" id="ARBA00004651"/>
    </source>
</evidence>
<evidence type="ECO:0000256" key="8">
    <source>
        <dbReference type="SAM" id="Phobius"/>
    </source>
</evidence>
<comment type="subcellular location">
    <subcellularLocation>
        <location evidence="1">Cell membrane</location>
        <topology evidence="1">Multi-pass membrane protein</topology>
    </subcellularLocation>
</comment>
<proteinExistence type="inferred from homology"/>
<organism evidence="10 11">
    <name type="scientific">Nesterenkonia rhizosphaerae</name>
    <dbReference type="NCBI Taxonomy" id="1348272"/>
    <lineage>
        <taxon>Bacteria</taxon>
        <taxon>Bacillati</taxon>
        <taxon>Actinomycetota</taxon>
        <taxon>Actinomycetes</taxon>
        <taxon>Micrococcales</taxon>
        <taxon>Micrococcaceae</taxon>
        <taxon>Nesterenkonia</taxon>
    </lineage>
</organism>
<dbReference type="RefSeq" id="WP_345478019.1">
    <property type="nucleotide sequence ID" value="NZ_BAABLW010000007.1"/>
</dbReference>
<evidence type="ECO:0000256" key="5">
    <source>
        <dbReference type="ARBA" id="ARBA00022989"/>
    </source>
</evidence>
<feature type="region of interest" description="Disordered" evidence="7">
    <location>
        <begin position="1"/>
        <end position="23"/>
    </location>
</feature>
<evidence type="ECO:0000313" key="10">
    <source>
        <dbReference type="EMBL" id="GAA4924100.1"/>
    </source>
</evidence>
<dbReference type="InterPro" id="IPR042094">
    <property type="entry name" value="T2SS_GspF_sf"/>
</dbReference>
<keyword evidence="6 8" id="KW-0472">Membrane</keyword>
<dbReference type="InterPro" id="IPR003004">
    <property type="entry name" value="GspF/PilC"/>
</dbReference>
<keyword evidence="11" id="KW-1185">Reference proteome</keyword>
<protein>
    <submittedName>
        <fullName evidence="10">Type II secretion system F family protein</fullName>
    </submittedName>
</protein>
<name>A0ABP9G0C9_9MICC</name>
<dbReference type="PANTHER" id="PTHR30012">
    <property type="entry name" value="GENERAL SECRETION PATHWAY PROTEIN"/>
    <property type="match status" value="1"/>
</dbReference>
<feature type="transmembrane region" description="Helical" evidence="8">
    <location>
        <begin position="142"/>
        <end position="164"/>
    </location>
</feature>
<feature type="domain" description="Type II secretion system protein GspF" evidence="9">
    <location>
        <begin position="42"/>
        <end position="165"/>
    </location>
</feature>
<keyword evidence="4 8" id="KW-0812">Transmembrane</keyword>
<dbReference type="InterPro" id="IPR018076">
    <property type="entry name" value="T2SS_GspF_dom"/>
</dbReference>
<reference evidence="11" key="1">
    <citation type="journal article" date="2019" name="Int. J. Syst. Evol. Microbiol.">
        <title>The Global Catalogue of Microorganisms (GCM) 10K type strain sequencing project: providing services to taxonomists for standard genome sequencing and annotation.</title>
        <authorList>
            <consortium name="The Broad Institute Genomics Platform"/>
            <consortium name="The Broad Institute Genome Sequencing Center for Infectious Disease"/>
            <person name="Wu L."/>
            <person name="Ma J."/>
        </authorList>
    </citation>
    <scope>NUCLEOTIDE SEQUENCE [LARGE SCALE GENOMIC DNA]</scope>
    <source>
        <strain evidence="11">JCM 19129</strain>
    </source>
</reference>
<dbReference type="Proteomes" id="UP001500368">
    <property type="component" value="Unassembled WGS sequence"/>
</dbReference>
<keyword evidence="3" id="KW-1003">Cell membrane</keyword>